<evidence type="ECO:0000256" key="5">
    <source>
        <dbReference type="ARBA" id="ARBA00022927"/>
    </source>
</evidence>
<name>D2VQW7_NAEGR</name>
<dbReference type="SUPFAM" id="SSF48371">
    <property type="entry name" value="ARM repeat"/>
    <property type="match status" value="1"/>
</dbReference>
<feature type="region of interest" description="Disordered" evidence="7">
    <location>
        <begin position="915"/>
        <end position="944"/>
    </location>
</feature>
<dbReference type="OMA" id="WVAKTSW"/>
<feature type="domain" description="Importin N-terminal" evidence="8">
    <location>
        <begin position="31"/>
        <end position="121"/>
    </location>
</feature>
<accession>D2VQW7</accession>
<keyword evidence="4" id="KW-0963">Cytoplasm</keyword>
<comment type="subcellular location">
    <subcellularLocation>
        <location evidence="2">Cytoplasm</location>
    </subcellularLocation>
    <subcellularLocation>
        <location evidence="1">Nucleus</location>
    </subcellularLocation>
</comment>
<dbReference type="OrthoDB" id="760868at2759"/>
<dbReference type="VEuPathDB" id="AmoebaDB:NAEGRDRAFT_71372"/>
<evidence type="ECO:0000313" key="10">
    <source>
        <dbReference type="Proteomes" id="UP000006671"/>
    </source>
</evidence>
<dbReference type="InterPro" id="IPR001494">
    <property type="entry name" value="Importin-beta_N"/>
</dbReference>
<dbReference type="AlphaFoldDB" id="D2VQW7"/>
<dbReference type="RefSeq" id="XP_002673452.1">
    <property type="nucleotide sequence ID" value="XM_002673406.1"/>
</dbReference>
<dbReference type="EMBL" id="GG738890">
    <property type="protein sequence ID" value="EFC40708.1"/>
    <property type="molecule type" value="Genomic_DNA"/>
</dbReference>
<keyword evidence="3" id="KW-0813">Transport</keyword>
<dbReference type="InterPro" id="IPR011989">
    <property type="entry name" value="ARM-like"/>
</dbReference>
<evidence type="ECO:0000259" key="8">
    <source>
        <dbReference type="PROSITE" id="PS50166"/>
    </source>
</evidence>
<dbReference type="InterPro" id="IPR013713">
    <property type="entry name" value="XPO2_central"/>
</dbReference>
<feature type="compositionally biased region" description="Acidic residues" evidence="7">
    <location>
        <begin position="916"/>
        <end position="935"/>
    </location>
</feature>
<dbReference type="Gene3D" id="1.25.10.10">
    <property type="entry name" value="Leucine-rich Repeat Variant"/>
    <property type="match status" value="1"/>
</dbReference>
<dbReference type="GO" id="GO:0031267">
    <property type="term" value="F:small GTPase binding"/>
    <property type="evidence" value="ECO:0007669"/>
    <property type="project" value="InterPro"/>
</dbReference>
<dbReference type="PANTHER" id="PTHR10997">
    <property type="entry name" value="IMPORTIN-7, 8, 11"/>
    <property type="match status" value="1"/>
</dbReference>
<keyword evidence="5" id="KW-0653">Protein transport</keyword>
<evidence type="ECO:0000256" key="1">
    <source>
        <dbReference type="ARBA" id="ARBA00004123"/>
    </source>
</evidence>
<evidence type="ECO:0000256" key="4">
    <source>
        <dbReference type="ARBA" id="ARBA00022490"/>
    </source>
</evidence>
<evidence type="ECO:0000256" key="6">
    <source>
        <dbReference type="ARBA" id="ARBA00023242"/>
    </source>
</evidence>
<evidence type="ECO:0000256" key="7">
    <source>
        <dbReference type="SAM" id="MobiDB-lite"/>
    </source>
</evidence>
<dbReference type="InterPro" id="IPR016024">
    <property type="entry name" value="ARM-type_fold"/>
</dbReference>
<dbReference type="STRING" id="5762.D2VQW7"/>
<organism evidence="10">
    <name type="scientific">Naegleria gruberi</name>
    <name type="common">Amoeba</name>
    <dbReference type="NCBI Taxonomy" id="5762"/>
    <lineage>
        <taxon>Eukaryota</taxon>
        <taxon>Discoba</taxon>
        <taxon>Heterolobosea</taxon>
        <taxon>Tetramitia</taxon>
        <taxon>Eutetramitia</taxon>
        <taxon>Vahlkampfiidae</taxon>
        <taxon>Naegleria</taxon>
    </lineage>
</organism>
<keyword evidence="6" id="KW-0539">Nucleus</keyword>
<protein>
    <submittedName>
        <fullName evidence="9">Importin-7</fullName>
    </submittedName>
</protein>
<sequence length="1036" mass="118920">MMQQQGLPTLEQIKTVLLNTFSNNRAQQLEAENFLSQLRHVNGFCSSILQLVLQSQQENSQQALYIQQAGVIFLKNFITKNYDERGNFFGEEDSEPTEKLIPISAEDRQFLRENILKALVMSSTVIQSQLCVVLHTMICTDYPVNWVNLVDEIVNLLKSNDVRCVYAALLALDSLLKRYKTALEDHYRIVVNDIVSRTFDIVTGLFQYLLSQNTDEFAVMRKLIVKVIWSAFQNGVPQYYTLEVKEGKLDRFTKLMEMLLESYKIQVPPLNIDSVENPHWKVKKWIGHFGYRLLLTFSALEVRPNTSAEEAKIAEYFISQHAQKFLQIFLQLVQYNIKGSYVPYRIITLVFRYLDGCISNPDLYKSTIISNLKALIVETIFPYLYFSSGDKELWEFDPQEWIRIGYDLSEDLWNTRINAMGTLTTLLTTRRKDSFGIYLQYITEVLTNYANGTHVNPSLKDAVLYTIGNMSKLFSKSAMTKDKIEDLLLMFVFPEFTNTQQPYLRARACWALGRFSEISYKNPSTMNDGMKHVLNCLQDKQIPVRIQAGLTLSCLLNLENSIQQIRPILPQLLDVYMSIMNEMEHSTVVRSIELLVGAFAEEMEPFAVSICSRMSATYIRLLDEDDNDLDNAESDILMENCIQTILTLMQSFTSKPGVYRQLEPVILPLILKILENQEYGYDFVENAMDMLTYLTYYCENGMVSENCWSILPAIYEAFNGWAYDFIGYLVASLDNFISKNPQRFLQNPDHVTMVYHLCAKHLGKDAETVEKEAQGACKILSSMMQNCKGAIDSEIPKYLEMVMCQIDLAESPAFTVLLLEVVADAIIYNMELALSFIESKQFTVKLFSKWFQTLPKFMRVYDKKIAVIAFSNIIGYPNFSSLPQALQANVEYLVNASIRLLKEISELKKKLAEEKDKEEDDGDFEDDYDSEEEEYNNGGSTTDKQMTLTVDSLKHNPHLQKLVETLTSSSYDVQADEEIDEMEIFDSLLDKFDENVYFGKAMVSFSSSPSFQAIVAKLSNEDSNSLQQLMQASMQQ</sequence>
<evidence type="ECO:0000313" key="9">
    <source>
        <dbReference type="EMBL" id="EFC40708.1"/>
    </source>
</evidence>
<evidence type="ECO:0000256" key="2">
    <source>
        <dbReference type="ARBA" id="ARBA00004496"/>
    </source>
</evidence>
<dbReference type="Pfam" id="PF08506">
    <property type="entry name" value="Cse1"/>
    <property type="match status" value="1"/>
</dbReference>
<dbReference type="GeneID" id="8864455"/>
<reference evidence="9 10" key="1">
    <citation type="journal article" date="2010" name="Cell">
        <title>The genome of Naegleria gruberi illuminates early eukaryotic versatility.</title>
        <authorList>
            <person name="Fritz-Laylin L.K."/>
            <person name="Prochnik S.E."/>
            <person name="Ginger M.L."/>
            <person name="Dacks J.B."/>
            <person name="Carpenter M.L."/>
            <person name="Field M.C."/>
            <person name="Kuo A."/>
            <person name="Paredez A."/>
            <person name="Chapman J."/>
            <person name="Pham J."/>
            <person name="Shu S."/>
            <person name="Neupane R."/>
            <person name="Cipriano M."/>
            <person name="Mancuso J."/>
            <person name="Tu H."/>
            <person name="Salamov A."/>
            <person name="Lindquist E."/>
            <person name="Shapiro H."/>
            <person name="Lucas S."/>
            <person name="Grigoriev I.V."/>
            <person name="Cande W.Z."/>
            <person name="Fulton C."/>
            <person name="Rokhsar D.S."/>
            <person name="Dawson S.C."/>
        </authorList>
    </citation>
    <scope>NUCLEOTIDE SEQUENCE [LARGE SCALE GENOMIC DNA]</scope>
    <source>
        <strain evidence="9 10">NEG-M</strain>
    </source>
</reference>
<dbReference type="Proteomes" id="UP000006671">
    <property type="component" value="Unassembled WGS sequence"/>
</dbReference>
<dbReference type="InParanoid" id="D2VQW7"/>
<dbReference type="GO" id="GO:0006606">
    <property type="term" value="P:protein import into nucleus"/>
    <property type="evidence" value="ECO:0007669"/>
    <property type="project" value="TreeGrafter"/>
</dbReference>
<dbReference type="GO" id="GO:0005829">
    <property type="term" value="C:cytosol"/>
    <property type="evidence" value="ECO:0007669"/>
    <property type="project" value="TreeGrafter"/>
</dbReference>
<dbReference type="InterPro" id="IPR013598">
    <property type="entry name" value="Exportin-1/Importin-b-like"/>
</dbReference>
<dbReference type="FunCoup" id="D2VQW7">
    <property type="interactions" value="669"/>
</dbReference>
<dbReference type="Pfam" id="PF08389">
    <property type="entry name" value="Xpo1"/>
    <property type="match status" value="1"/>
</dbReference>
<dbReference type="SMART" id="SM00913">
    <property type="entry name" value="IBN_N"/>
    <property type="match status" value="1"/>
</dbReference>
<dbReference type="GO" id="GO:0005635">
    <property type="term" value="C:nuclear envelope"/>
    <property type="evidence" value="ECO:0007669"/>
    <property type="project" value="TreeGrafter"/>
</dbReference>
<keyword evidence="10" id="KW-1185">Reference proteome</keyword>
<evidence type="ECO:0000256" key="3">
    <source>
        <dbReference type="ARBA" id="ARBA00022448"/>
    </source>
</evidence>
<dbReference type="eggNOG" id="KOG1991">
    <property type="taxonomic scope" value="Eukaryota"/>
</dbReference>
<dbReference type="PANTHER" id="PTHR10997:SF18">
    <property type="entry name" value="D-IMPORTIN 7_RANBP7"/>
    <property type="match status" value="1"/>
</dbReference>
<dbReference type="Pfam" id="PF03810">
    <property type="entry name" value="IBN_N"/>
    <property type="match status" value="1"/>
</dbReference>
<dbReference type="PROSITE" id="PS50166">
    <property type="entry name" value="IMPORTIN_B_NT"/>
    <property type="match status" value="1"/>
</dbReference>
<dbReference type="KEGG" id="ngr:NAEGRDRAFT_71372"/>
<proteinExistence type="predicted"/>
<gene>
    <name evidence="9" type="ORF">NAEGRDRAFT_71372</name>
</gene>